<accession>A0AAN5ML00</accession>
<proteinExistence type="predicted"/>
<name>A0AAN5ML00_MORMO</name>
<protein>
    <recommendedName>
        <fullName evidence="1">Phage neck terminator protein gp12-like domain-containing protein</fullName>
    </recommendedName>
</protein>
<dbReference type="Proteomes" id="UP000865968">
    <property type="component" value="Unassembled WGS sequence"/>
</dbReference>
<comment type="caution">
    <text evidence="2">The sequence shown here is derived from an EMBL/GenBank/DDBJ whole genome shotgun (WGS) entry which is preliminary data.</text>
</comment>
<evidence type="ECO:0000313" key="3">
    <source>
        <dbReference type="Proteomes" id="UP000865968"/>
    </source>
</evidence>
<sequence length="181" mass="20854">MSNDSNHPGYLTPAGPSADYDEELERQISRWIRAVSGLPPKMVLPRFTETQPKIPEAGTDWCGFGITDFQDEHSPAQVQSGDQHHEQWTHERIEILCCFYGLNGQRFAARFRDGMMVSQNNDELSRAGLTFTEHSRIRPAPEFINNQWVRRYDITVTLRRKVVREYGIKTFTNASVTFFGE</sequence>
<dbReference type="AlphaFoldDB" id="A0AAN5ML00"/>
<evidence type="ECO:0000313" key="2">
    <source>
        <dbReference type="EMBL" id="HAT3811067.1"/>
    </source>
</evidence>
<dbReference type="EMBL" id="DACSWI010000021">
    <property type="protein sequence ID" value="HAT3811067.1"/>
    <property type="molecule type" value="Genomic_DNA"/>
</dbReference>
<organism evidence="2 3">
    <name type="scientific">Morganella morganii</name>
    <name type="common">Proteus morganii</name>
    <dbReference type="NCBI Taxonomy" id="582"/>
    <lineage>
        <taxon>Bacteria</taxon>
        <taxon>Pseudomonadati</taxon>
        <taxon>Pseudomonadota</taxon>
        <taxon>Gammaproteobacteria</taxon>
        <taxon>Enterobacterales</taxon>
        <taxon>Morganellaceae</taxon>
        <taxon>Morganella</taxon>
    </lineage>
</organism>
<reference evidence="2" key="1">
    <citation type="journal article" date="2018" name="Genome Biol.">
        <title>SKESA: strategic k-mer extension for scrupulous assemblies.</title>
        <authorList>
            <person name="Souvorov A."/>
            <person name="Agarwala R."/>
            <person name="Lipman D.J."/>
        </authorList>
    </citation>
    <scope>NUCLEOTIDE SEQUENCE</scope>
    <source>
        <strain evidence="2">Morganella morganii ARLG-3209</strain>
    </source>
</reference>
<gene>
    <name evidence="2" type="ORF">I8608_003988</name>
</gene>
<dbReference type="InterPro" id="IPR057087">
    <property type="entry name" value="Gp12-like"/>
</dbReference>
<feature type="domain" description="Phage neck terminator protein gp12-like" evidence="1">
    <location>
        <begin position="23"/>
        <end position="179"/>
    </location>
</feature>
<reference evidence="2" key="2">
    <citation type="submission" date="2020-10" db="EMBL/GenBank/DDBJ databases">
        <authorList>
            <consortium name="NCBI Pathogen Detection Project"/>
        </authorList>
    </citation>
    <scope>NUCLEOTIDE SEQUENCE</scope>
    <source>
        <strain evidence="2">Morganella morganii ARLG-3209</strain>
    </source>
</reference>
<evidence type="ECO:0000259" key="1">
    <source>
        <dbReference type="Pfam" id="PF23961"/>
    </source>
</evidence>
<dbReference type="Pfam" id="PF23961">
    <property type="entry name" value="Phage_tail_terminator_9"/>
    <property type="match status" value="1"/>
</dbReference>